<protein>
    <submittedName>
        <fullName evidence="8">DoxX family protein</fullName>
    </submittedName>
</protein>
<sequence>MLGLINRVLDKPDAGKLLLRLAFGILLIFHGWHKMVDGVGAIAGMLTNAGLPTFIAYGVFAGEVIAPVLLILGILTRPSALVVAGTMVVEQFLAAPAGFVSLAKTGAWGAEPTAVFFFAALAIALLGSGKYSVMSNPNLR</sequence>
<evidence type="ECO:0000256" key="6">
    <source>
        <dbReference type="ARBA" id="ARBA00023136"/>
    </source>
</evidence>
<evidence type="ECO:0000313" key="8">
    <source>
        <dbReference type="EMBL" id="QZN94563.1"/>
    </source>
</evidence>
<gene>
    <name evidence="8" type="ORF">K6K13_14830</name>
</gene>
<feature type="transmembrane region" description="Helical" evidence="7">
    <location>
        <begin position="114"/>
        <end position="133"/>
    </location>
</feature>
<name>A0ABX9AIE7_9ENTR</name>
<evidence type="ECO:0000256" key="3">
    <source>
        <dbReference type="ARBA" id="ARBA00022475"/>
    </source>
</evidence>
<dbReference type="PANTHER" id="PTHR33452">
    <property type="entry name" value="OXIDOREDUCTASE CATD-RELATED"/>
    <property type="match status" value="1"/>
</dbReference>
<comment type="subcellular location">
    <subcellularLocation>
        <location evidence="1">Cell membrane</location>
        <topology evidence="1">Multi-pass membrane protein</topology>
    </subcellularLocation>
</comment>
<organism evidence="8 9">
    <name type="scientific">Symbiopectobacterium purcellii</name>
    <dbReference type="NCBI Taxonomy" id="2871826"/>
    <lineage>
        <taxon>Bacteria</taxon>
        <taxon>Pseudomonadati</taxon>
        <taxon>Pseudomonadota</taxon>
        <taxon>Gammaproteobacteria</taxon>
        <taxon>Enterobacterales</taxon>
        <taxon>Enterobacteriaceae</taxon>
    </lineage>
</organism>
<keyword evidence="4 7" id="KW-0812">Transmembrane</keyword>
<evidence type="ECO:0000256" key="2">
    <source>
        <dbReference type="ARBA" id="ARBA00006679"/>
    </source>
</evidence>
<feature type="transmembrane region" description="Helical" evidence="7">
    <location>
        <begin position="54"/>
        <end position="75"/>
    </location>
</feature>
<evidence type="ECO:0000256" key="5">
    <source>
        <dbReference type="ARBA" id="ARBA00022989"/>
    </source>
</evidence>
<keyword evidence="3" id="KW-1003">Cell membrane</keyword>
<dbReference type="PANTHER" id="PTHR33452:SF1">
    <property type="entry name" value="INNER MEMBRANE PROTEIN YPHA-RELATED"/>
    <property type="match status" value="1"/>
</dbReference>
<comment type="similarity">
    <text evidence="2">Belongs to the DoxX family.</text>
</comment>
<dbReference type="RefSeq" id="WP_222157684.1">
    <property type="nucleotide sequence ID" value="NZ_CP081864.1"/>
</dbReference>
<evidence type="ECO:0000256" key="4">
    <source>
        <dbReference type="ARBA" id="ARBA00022692"/>
    </source>
</evidence>
<dbReference type="InterPro" id="IPR051907">
    <property type="entry name" value="DoxX-like_oxidoreductase"/>
</dbReference>
<proteinExistence type="inferred from homology"/>
<feature type="transmembrane region" description="Helical" evidence="7">
    <location>
        <begin position="17"/>
        <end position="34"/>
    </location>
</feature>
<dbReference type="Proteomes" id="UP000825886">
    <property type="component" value="Chromosome"/>
</dbReference>
<evidence type="ECO:0000313" key="9">
    <source>
        <dbReference type="Proteomes" id="UP000825886"/>
    </source>
</evidence>
<keyword evidence="5 7" id="KW-1133">Transmembrane helix</keyword>
<keyword evidence="9" id="KW-1185">Reference proteome</keyword>
<accession>A0ABX9AIE7</accession>
<dbReference type="InterPro" id="IPR032808">
    <property type="entry name" value="DoxX"/>
</dbReference>
<evidence type="ECO:0000256" key="7">
    <source>
        <dbReference type="SAM" id="Phobius"/>
    </source>
</evidence>
<evidence type="ECO:0000256" key="1">
    <source>
        <dbReference type="ARBA" id="ARBA00004651"/>
    </source>
</evidence>
<reference evidence="8 9" key="1">
    <citation type="submission" date="2021-08" db="EMBL/GenBank/DDBJ databases">
        <title>Culture and genomic analysis of Symbiopectobacterium purcellii sp. nov. gen. nov., isolated from the leafhopper Empoasca decipiens.</title>
        <authorList>
            <person name="Nadal-Jimenez P."/>
            <person name="Siozios S."/>
            <person name="Halliday N."/>
            <person name="Camara M."/>
            <person name="Hurst G.D.D."/>
        </authorList>
    </citation>
    <scope>NUCLEOTIDE SEQUENCE [LARGE SCALE GENOMIC DNA]</scope>
    <source>
        <strain evidence="8 9">SyEd1</strain>
    </source>
</reference>
<dbReference type="EMBL" id="CP081864">
    <property type="protein sequence ID" value="QZN94563.1"/>
    <property type="molecule type" value="Genomic_DNA"/>
</dbReference>
<feature type="transmembrane region" description="Helical" evidence="7">
    <location>
        <begin position="82"/>
        <end position="102"/>
    </location>
</feature>
<dbReference type="Pfam" id="PF07681">
    <property type="entry name" value="DoxX"/>
    <property type="match status" value="1"/>
</dbReference>
<keyword evidence="6 7" id="KW-0472">Membrane</keyword>